<keyword evidence="1" id="KW-1133">Transmembrane helix</keyword>
<keyword evidence="1" id="KW-0812">Transmembrane</keyword>
<dbReference type="OrthoDB" id="6616691at2759"/>
<reference evidence="2" key="2">
    <citation type="submission" date="2022-06" db="UniProtKB">
        <authorList>
            <consortium name="EnsemblMetazoa"/>
        </authorList>
    </citation>
    <scope>IDENTIFICATION</scope>
</reference>
<dbReference type="KEGG" id="api:100570572"/>
<proteinExistence type="predicted"/>
<evidence type="ECO:0000313" key="3">
    <source>
        <dbReference type="Proteomes" id="UP000007819"/>
    </source>
</evidence>
<keyword evidence="1" id="KW-0472">Membrane</keyword>
<dbReference type="GeneID" id="100570572"/>
<evidence type="ECO:0000313" key="2">
    <source>
        <dbReference type="EnsemblMetazoa" id="XP_003247904.1"/>
    </source>
</evidence>
<dbReference type="EnsemblMetazoa" id="XM_003247856.4">
    <property type="protein sequence ID" value="XP_003247904.1"/>
    <property type="gene ID" value="LOC100570572"/>
</dbReference>
<dbReference type="Proteomes" id="UP000007819">
    <property type="component" value="Chromosome A2"/>
</dbReference>
<dbReference type="AlphaFoldDB" id="A0A8R2AI73"/>
<keyword evidence="3" id="KW-1185">Reference proteome</keyword>
<name>A0A8R2AI73_ACYPI</name>
<evidence type="ECO:0000256" key="1">
    <source>
        <dbReference type="SAM" id="Phobius"/>
    </source>
</evidence>
<feature type="transmembrane region" description="Helical" evidence="1">
    <location>
        <begin position="46"/>
        <end position="64"/>
    </location>
</feature>
<reference evidence="3" key="1">
    <citation type="submission" date="2010-06" db="EMBL/GenBank/DDBJ databases">
        <authorList>
            <person name="Jiang H."/>
            <person name="Abraham K."/>
            <person name="Ali S."/>
            <person name="Alsbrooks S.L."/>
            <person name="Anim B.N."/>
            <person name="Anosike U.S."/>
            <person name="Attaway T."/>
            <person name="Bandaranaike D.P."/>
            <person name="Battles P.K."/>
            <person name="Bell S.N."/>
            <person name="Bell A.V."/>
            <person name="Beltran B."/>
            <person name="Bickham C."/>
            <person name="Bustamante Y."/>
            <person name="Caleb T."/>
            <person name="Canada A."/>
            <person name="Cardenas V."/>
            <person name="Carter K."/>
            <person name="Chacko J."/>
            <person name="Chandrabose M.N."/>
            <person name="Chavez D."/>
            <person name="Chavez A."/>
            <person name="Chen L."/>
            <person name="Chu H.-S."/>
            <person name="Claassen K.J."/>
            <person name="Cockrell R."/>
            <person name="Collins M."/>
            <person name="Cooper J.A."/>
            <person name="Cree A."/>
            <person name="Curry S.M."/>
            <person name="Da Y."/>
            <person name="Dao M.D."/>
            <person name="Das B."/>
            <person name="Davila M.-L."/>
            <person name="Davy-Carroll L."/>
            <person name="Denson S."/>
            <person name="Dinh H."/>
            <person name="Ebong V.E."/>
            <person name="Edwards J.R."/>
            <person name="Egan A."/>
            <person name="El-Daye J."/>
            <person name="Escobedo L."/>
            <person name="Fernandez S."/>
            <person name="Fernando P.R."/>
            <person name="Flagg N."/>
            <person name="Forbes L.D."/>
            <person name="Fowler R.G."/>
            <person name="Fu Q."/>
            <person name="Gabisi R.A."/>
            <person name="Ganer J."/>
            <person name="Garbino Pronczuk A."/>
            <person name="Garcia R.M."/>
            <person name="Garner T."/>
            <person name="Garrett T.E."/>
            <person name="Gonzalez D.A."/>
            <person name="Hamid H."/>
            <person name="Hawkins E.S."/>
            <person name="Hirani K."/>
            <person name="Hogues M.E."/>
            <person name="Hollins B."/>
            <person name="Hsiao C.-H."/>
            <person name="Jabil R."/>
            <person name="James M.L."/>
            <person name="Jhangiani S.N."/>
            <person name="Johnson B."/>
            <person name="Johnson Q."/>
            <person name="Joshi V."/>
            <person name="Kalu J.B."/>
            <person name="Kam C."/>
            <person name="Kashfia A."/>
            <person name="Keebler J."/>
            <person name="Kisamo H."/>
            <person name="Kovar C.L."/>
            <person name="Lago L.A."/>
            <person name="Lai C.-Y."/>
            <person name="Laidlaw J."/>
            <person name="Lara F."/>
            <person name="Le T.-K."/>
            <person name="Lee S.L."/>
            <person name="Legall F.H."/>
            <person name="Lemon S.J."/>
            <person name="Lewis L.R."/>
            <person name="Li B."/>
            <person name="Liu Y."/>
            <person name="Liu Y.-S."/>
            <person name="Lopez J."/>
            <person name="Lozado R.J."/>
            <person name="Lu J."/>
            <person name="Madu R.C."/>
            <person name="Maheshwari M."/>
            <person name="Maheshwari R."/>
            <person name="Malloy K."/>
            <person name="Martinez E."/>
            <person name="Mathew T."/>
            <person name="Mercado I.C."/>
            <person name="Mercado C."/>
            <person name="Meyer B."/>
            <person name="Montgomery K."/>
            <person name="Morgan M.B."/>
            <person name="Munidasa M."/>
            <person name="Nazareth L.V."/>
            <person name="Nelson J."/>
            <person name="Ng B.M."/>
            <person name="Nguyen N.B."/>
            <person name="Nguyen P.Q."/>
            <person name="Nguyen T."/>
            <person name="Obregon M."/>
            <person name="Okwuonu G.O."/>
            <person name="Onwere C.G."/>
            <person name="Orozco G."/>
            <person name="Parra A."/>
            <person name="Patel S."/>
            <person name="Patil S."/>
            <person name="Perez A."/>
            <person name="Perez Y."/>
            <person name="Pham C."/>
            <person name="Primus E.L."/>
            <person name="Pu L.-L."/>
            <person name="Puazo M."/>
            <person name="Qin X."/>
            <person name="Quiroz J.B."/>
            <person name="Reese J."/>
            <person name="Richards S."/>
            <person name="Rives C.M."/>
            <person name="Robberts R."/>
            <person name="Ruiz S.J."/>
            <person name="Ruiz M.J."/>
            <person name="Santibanez J."/>
            <person name="Schneider B.W."/>
            <person name="Sisson I."/>
            <person name="Smith M."/>
            <person name="Sodergren E."/>
            <person name="Song X.-Z."/>
            <person name="Song B.B."/>
            <person name="Summersgill H."/>
            <person name="Thelus R."/>
            <person name="Thornton R.D."/>
            <person name="Trejos Z.Y."/>
            <person name="Usmani K."/>
            <person name="Vattathil S."/>
            <person name="Villasana D."/>
            <person name="Walker D.L."/>
            <person name="Wang S."/>
            <person name="Wang K."/>
            <person name="White C.S."/>
            <person name="Williams A.C."/>
            <person name="Williamson J."/>
            <person name="Wilson K."/>
            <person name="Woghiren I.O."/>
            <person name="Woodworth J.R."/>
            <person name="Worley K.C."/>
            <person name="Wright R.A."/>
            <person name="Wu W."/>
            <person name="Young L."/>
            <person name="Zhang L."/>
            <person name="Zhang J."/>
            <person name="Zhu Y."/>
            <person name="Muzny D.M."/>
            <person name="Weinstock G."/>
            <person name="Gibbs R.A."/>
        </authorList>
    </citation>
    <scope>NUCLEOTIDE SEQUENCE [LARGE SCALE GENOMIC DNA]</scope>
    <source>
        <strain evidence="3">LSR1</strain>
    </source>
</reference>
<protein>
    <submittedName>
        <fullName evidence="2">Uncharacterized protein</fullName>
    </submittedName>
</protein>
<feature type="transmembrane region" description="Helical" evidence="1">
    <location>
        <begin position="76"/>
        <end position="99"/>
    </location>
</feature>
<accession>A0A8R2AI73</accession>
<feature type="transmembrane region" description="Helical" evidence="1">
    <location>
        <begin position="176"/>
        <end position="197"/>
    </location>
</feature>
<feature type="transmembrane region" description="Helical" evidence="1">
    <location>
        <begin position="12"/>
        <end position="34"/>
    </location>
</feature>
<dbReference type="RefSeq" id="XP_003247904.1">
    <property type="nucleotide sequence ID" value="XM_003247856.3"/>
</dbReference>
<organism evidence="2 3">
    <name type="scientific">Acyrthosiphon pisum</name>
    <name type="common">Pea aphid</name>
    <dbReference type="NCBI Taxonomy" id="7029"/>
    <lineage>
        <taxon>Eukaryota</taxon>
        <taxon>Metazoa</taxon>
        <taxon>Ecdysozoa</taxon>
        <taxon>Arthropoda</taxon>
        <taxon>Hexapoda</taxon>
        <taxon>Insecta</taxon>
        <taxon>Pterygota</taxon>
        <taxon>Neoptera</taxon>
        <taxon>Paraneoptera</taxon>
        <taxon>Hemiptera</taxon>
        <taxon>Sternorrhyncha</taxon>
        <taxon>Aphidomorpha</taxon>
        <taxon>Aphidoidea</taxon>
        <taxon>Aphididae</taxon>
        <taxon>Macrosiphini</taxon>
        <taxon>Acyrthosiphon</taxon>
    </lineage>
</organism>
<sequence length="213" mass="24482">MWFLKNTFGIVTLQVGIISFSSVFITLAASILLVNALSLDTEEPMAWMIMFVFTFTMIIIWSIAFNGASKELKHLISMATVFWAVYFVLWNVLVIWSFIQQNKNICIGDRCPNALWLINNSGYELKHSANEKKNSSNYKGLELTRVKPLIEQMEANNDTISTFNEARMAQINQRNLILSVILTIMYTIVLLYSWAILFSYRKEILGKINSQTQ</sequence>